<comment type="caution">
    <text evidence="8">The sequence shown here is derived from an EMBL/GenBank/DDBJ whole genome shotgun (WGS) entry which is preliminary data.</text>
</comment>
<feature type="transmembrane region" description="Helical" evidence="7">
    <location>
        <begin position="34"/>
        <end position="55"/>
    </location>
</feature>
<evidence type="ECO:0000313" key="8">
    <source>
        <dbReference type="EMBL" id="KGP90538.1"/>
    </source>
</evidence>
<reference evidence="8 9" key="1">
    <citation type="submission" date="2013-08" db="EMBL/GenBank/DDBJ databases">
        <title>Genome of Pontibacillus chungwhensis.</title>
        <authorList>
            <person name="Wang Q."/>
            <person name="Wang G."/>
        </authorList>
    </citation>
    <scope>NUCLEOTIDE SEQUENCE [LARGE SCALE GENOMIC DNA]</scope>
    <source>
        <strain evidence="8 9">BH030062</strain>
    </source>
</reference>
<organism evidence="8 9">
    <name type="scientific">Pontibacillus chungwhensis BH030062</name>
    <dbReference type="NCBI Taxonomy" id="1385513"/>
    <lineage>
        <taxon>Bacteria</taxon>
        <taxon>Bacillati</taxon>
        <taxon>Bacillota</taxon>
        <taxon>Bacilli</taxon>
        <taxon>Bacillales</taxon>
        <taxon>Bacillaceae</taxon>
        <taxon>Pontibacillus</taxon>
    </lineage>
</organism>
<feature type="transmembrane region" description="Helical" evidence="7">
    <location>
        <begin position="7"/>
        <end position="28"/>
    </location>
</feature>
<dbReference type="CDD" id="cd06173">
    <property type="entry name" value="MFS_MefA_like"/>
    <property type="match status" value="1"/>
</dbReference>
<keyword evidence="3" id="KW-1003">Cell membrane</keyword>
<dbReference type="eggNOG" id="COG2814">
    <property type="taxonomic scope" value="Bacteria"/>
</dbReference>
<dbReference type="InterPro" id="IPR036259">
    <property type="entry name" value="MFS_trans_sf"/>
</dbReference>
<dbReference type="SUPFAM" id="SSF103473">
    <property type="entry name" value="MFS general substrate transporter"/>
    <property type="match status" value="1"/>
</dbReference>
<feature type="transmembrane region" description="Helical" evidence="7">
    <location>
        <begin position="257"/>
        <end position="277"/>
    </location>
</feature>
<keyword evidence="6 7" id="KW-0472">Membrane</keyword>
<evidence type="ECO:0000256" key="1">
    <source>
        <dbReference type="ARBA" id="ARBA00004651"/>
    </source>
</evidence>
<sequence>MQVEKRVIYHLWAFACSKFISSFGNNVYGFGISLYILTATGSAIGFAVNLICNTLPRAILAPFAGTFADRLSKKKMVLFSQGGAALIVTSLLTFTYIHNLNMYAIYTATTLLSLCSTFNSVTLTSAITQLFDQERIQKAMAFQQASISLSTIGGPILGGALFGLVSMKTFLFIYISSYVVSILLQSTMNFSLYRNQPHTKPSSLYTSLIEGLQYVRHNQTLFNLFLVSLLINFFAVALAIGLPYMAVERLDIQPEHFGIIEGTFACGMLLASVYFSVRKTSRNPLRLTKWGIIIASFLMALTTLPLVFSLSYLANVSYYIIIGLFYGISISLINTPLGVLLQNVIEEGVKGRVFGIMEMMAQGLSPLGMMTYGLALDKIGALWSIIPSSLFMIGFTLLLLNRKRIRTNPIEPSSATKA</sequence>
<dbReference type="AlphaFoldDB" id="A0A0A2UUV4"/>
<evidence type="ECO:0000313" key="9">
    <source>
        <dbReference type="Proteomes" id="UP000030153"/>
    </source>
</evidence>
<evidence type="ECO:0000256" key="5">
    <source>
        <dbReference type="ARBA" id="ARBA00022989"/>
    </source>
</evidence>
<proteinExistence type="predicted"/>
<feature type="transmembrane region" description="Helical" evidence="7">
    <location>
        <begin position="145"/>
        <end position="165"/>
    </location>
</feature>
<name>A0A0A2UUV4_9BACI</name>
<feature type="transmembrane region" description="Helical" evidence="7">
    <location>
        <begin position="318"/>
        <end position="341"/>
    </location>
</feature>
<gene>
    <name evidence="8" type="ORF">N780_03810</name>
</gene>
<accession>A0A0A2UUV4</accession>
<dbReference type="EMBL" id="AVBG01000011">
    <property type="protein sequence ID" value="KGP90538.1"/>
    <property type="molecule type" value="Genomic_DNA"/>
</dbReference>
<keyword evidence="5 7" id="KW-1133">Transmembrane helix</keyword>
<evidence type="ECO:0000256" key="4">
    <source>
        <dbReference type="ARBA" id="ARBA00022692"/>
    </source>
</evidence>
<dbReference type="Proteomes" id="UP000030153">
    <property type="component" value="Unassembled WGS sequence"/>
</dbReference>
<keyword evidence="2" id="KW-0813">Transport</keyword>
<feature type="transmembrane region" description="Helical" evidence="7">
    <location>
        <begin position="289"/>
        <end position="312"/>
    </location>
</feature>
<feature type="transmembrane region" description="Helical" evidence="7">
    <location>
        <begin position="171"/>
        <end position="193"/>
    </location>
</feature>
<evidence type="ECO:0000256" key="6">
    <source>
        <dbReference type="ARBA" id="ARBA00023136"/>
    </source>
</evidence>
<dbReference type="Pfam" id="PF07690">
    <property type="entry name" value="MFS_1"/>
    <property type="match status" value="1"/>
</dbReference>
<dbReference type="PANTHER" id="PTHR43266">
    <property type="entry name" value="MACROLIDE-EFFLUX PROTEIN"/>
    <property type="match status" value="1"/>
</dbReference>
<keyword evidence="9" id="KW-1185">Reference proteome</keyword>
<keyword evidence="4 7" id="KW-0812">Transmembrane</keyword>
<dbReference type="STRING" id="1385513.N780_03810"/>
<dbReference type="Gene3D" id="1.20.1250.20">
    <property type="entry name" value="MFS general substrate transporter like domains"/>
    <property type="match status" value="1"/>
</dbReference>
<evidence type="ECO:0000256" key="7">
    <source>
        <dbReference type="SAM" id="Phobius"/>
    </source>
</evidence>
<dbReference type="GO" id="GO:0005886">
    <property type="term" value="C:plasma membrane"/>
    <property type="evidence" value="ECO:0007669"/>
    <property type="project" value="UniProtKB-SubCell"/>
</dbReference>
<comment type="subcellular location">
    <subcellularLocation>
        <location evidence="1">Cell membrane</location>
        <topology evidence="1">Multi-pass membrane protein</topology>
    </subcellularLocation>
</comment>
<feature type="transmembrane region" description="Helical" evidence="7">
    <location>
        <begin position="103"/>
        <end position="124"/>
    </location>
</feature>
<feature type="transmembrane region" description="Helical" evidence="7">
    <location>
        <begin position="76"/>
        <end position="97"/>
    </location>
</feature>
<dbReference type="PANTHER" id="PTHR43266:SF9">
    <property type="entry name" value="PERMEASE, MAJOR FACILITATOR SUPERFAMILY-RELATED"/>
    <property type="match status" value="1"/>
</dbReference>
<feature type="transmembrane region" description="Helical" evidence="7">
    <location>
        <begin position="381"/>
        <end position="400"/>
    </location>
</feature>
<protein>
    <submittedName>
        <fullName evidence="8">Permease</fullName>
    </submittedName>
</protein>
<feature type="transmembrane region" description="Helical" evidence="7">
    <location>
        <begin position="353"/>
        <end position="375"/>
    </location>
</feature>
<dbReference type="GO" id="GO:0022857">
    <property type="term" value="F:transmembrane transporter activity"/>
    <property type="evidence" value="ECO:0007669"/>
    <property type="project" value="InterPro"/>
</dbReference>
<feature type="transmembrane region" description="Helical" evidence="7">
    <location>
        <begin position="221"/>
        <end position="245"/>
    </location>
</feature>
<evidence type="ECO:0000256" key="2">
    <source>
        <dbReference type="ARBA" id="ARBA00022448"/>
    </source>
</evidence>
<dbReference type="InterPro" id="IPR011701">
    <property type="entry name" value="MFS"/>
</dbReference>
<evidence type="ECO:0000256" key="3">
    <source>
        <dbReference type="ARBA" id="ARBA00022475"/>
    </source>
</evidence>